<dbReference type="STRING" id="568899.SAMN05192534_10897"/>
<dbReference type="InterPro" id="IPR047218">
    <property type="entry name" value="YocR/YhdH-like"/>
</dbReference>
<dbReference type="Gene3D" id="1.20.1740.10">
    <property type="entry name" value="Amino acid/polyamine transporter I"/>
    <property type="match status" value="1"/>
</dbReference>
<name>A0A1G8E0Z6_9BACI</name>
<dbReference type="InterPro" id="IPR037272">
    <property type="entry name" value="SNS_sf"/>
</dbReference>
<dbReference type="PRINTS" id="PR00176">
    <property type="entry name" value="NANEUSMPORT"/>
</dbReference>
<feature type="transmembrane region" description="Helical" evidence="6">
    <location>
        <begin position="145"/>
        <end position="164"/>
    </location>
</feature>
<feature type="transmembrane region" description="Helical" evidence="6">
    <location>
        <begin position="421"/>
        <end position="442"/>
    </location>
</feature>
<evidence type="ECO:0000256" key="5">
    <source>
        <dbReference type="ARBA" id="ARBA00023136"/>
    </source>
</evidence>
<protein>
    <submittedName>
        <fullName evidence="7">Neurotransmitter:Na+ symporter, NSS family</fullName>
    </submittedName>
</protein>
<evidence type="ECO:0000256" key="6">
    <source>
        <dbReference type="SAM" id="Phobius"/>
    </source>
</evidence>
<dbReference type="InterPro" id="IPR000175">
    <property type="entry name" value="Na/ntran_symport"/>
</dbReference>
<dbReference type="NCBIfam" id="NF037979">
    <property type="entry name" value="Na_transp"/>
    <property type="match status" value="1"/>
</dbReference>
<feature type="transmembrane region" description="Helical" evidence="6">
    <location>
        <begin position="381"/>
        <end position="400"/>
    </location>
</feature>
<feature type="transmembrane region" description="Helical" evidence="6">
    <location>
        <begin position="176"/>
        <end position="196"/>
    </location>
</feature>
<gene>
    <name evidence="7" type="ORF">SAMN05192534_10897</name>
</gene>
<keyword evidence="4 6" id="KW-1133">Transmembrane helix</keyword>
<keyword evidence="3 6" id="KW-0812">Transmembrane</keyword>
<dbReference type="EMBL" id="FNDK01000008">
    <property type="protein sequence ID" value="SDH63501.1"/>
    <property type="molecule type" value="Genomic_DNA"/>
</dbReference>
<reference evidence="7 8" key="1">
    <citation type="submission" date="2016-10" db="EMBL/GenBank/DDBJ databases">
        <authorList>
            <person name="de Groot N.N."/>
        </authorList>
    </citation>
    <scope>NUCLEOTIDE SEQUENCE [LARGE SCALE GENOMIC DNA]</scope>
    <source>
        <strain evidence="7 8">DSM 21632</strain>
    </source>
</reference>
<dbReference type="Pfam" id="PF00209">
    <property type="entry name" value="SNF"/>
    <property type="match status" value="2"/>
</dbReference>
<dbReference type="RefSeq" id="WP_091272974.1">
    <property type="nucleotide sequence ID" value="NZ_FNDK01000008.1"/>
</dbReference>
<dbReference type="SUPFAM" id="SSF161070">
    <property type="entry name" value="SNF-like"/>
    <property type="match status" value="1"/>
</dbReference>
<feature type="transmembrane region" description="Helical" evidence="6">
    <location>
        <begin position="216"/>
        <end position="241"/>
    </location>
</feature>
<evidence type="ECO:0000256" key="2">
    <source>
        <dbReference type="ARBA" id="ARBA00022448"/>
    </source>
</evidence>
<evidence type="ECO:0000313" key="8">
    <source>
        <dbReference type="Proteomes" id="UP000199163"/>
    </source>
</evidence>
<accession>A0A1G8E0Z6</accession>
<dbReference type="AlphaFoldDB" id="A0A1G8E0Z6"/>
<keyword evidence="2" id="KW-0813">Transport</keyword>
<evidence type="ECO:0000256" key="3">
    <source>
        <dbReference type="ARBA" id="ARBA00022692"/>
    </source>
</evidence>
<keyword evidence="5 6" id="KW-0472">Membrane</keyword>
<evidence type="ECO:0000313" key="7">
    <source>
        <dbReference type="EMBL" id="SDH63501.1"/>
    </source>
</evidence>
<feature type="transmembrane region" description="Helical" evidence="6">
    <location>
        <begin position="12"/>
        <end position="29"/>
    </location>
</feature>
<dbReference type="PANTHER" id="PTHR42948">
    <property type="entry name" value="TRANSPORTER"/>
    <property type="match status" value="1"/>
</dbReference>
<dbReference type="GO" id="GO:0016020">
    <property type="term" value="C:membrane"/>
    <property type="evidence" value="ECO:0007669"/>
    <property type="project" value="UniProtKB-SubCell"/>
</dbReference>
<sequence length="448" mass="48732">MSQPNDQWKTKIGFILAAAGSAIGLGAVWKLPYVTGMSGGGAFFLIFLLFTLILGTSLLLAEFAIGRKTQKPPIQAYKELAPNSAWHWIGILGIISSCLILSFYAVVGGWIITYFFRSLSGSLTDPAAGDYEVLFGSVISNHWEVGIAHFVFIIITILVVQGGIQKGIERVSGIMMPALFIIFVVLVIRSLTLDGAMEGVAFFLQPDFSKVGGDTILFALGQAFFSLSLGVSIMVTYSSYLNKQENLVRSASSIVGLSILIALLSGLAIFPGVFAFDLEPNEGPSLIFTVLPAVFSEMAFGSVFLSLFLLLLLFATLTSAFSLLEIVVSTVAKNHPQRRKAAAWIGGLGIFLLGIPSNLSYGLLSDWLVFGNIFFDNVDYLVSNILLPLGALLIAIFVPLKIKREDLKEELLRGSQLNHGFFNVWFITIRYITPIAIIFAFLDVLGVW</sequence>
<feature type="transmembrane region" description="Helical" evidence="6">
    <location>
        <begin position="303"/>
        <end position="329"/>
    </location>
</feature>
<proteinExistence type="predicted"/>
<feature type="transmembrane region" description="Helical" evidence="6">
    <location>
        <begin position="86"/>
        <end position="116"/>
    </location>
</feature>
<comment type="subcellular location">
    <subcellularLocation>
        <location evidence="1">Membrane</location>
        <topology evidence="1">Multi-pass membrane protein</topology>
    </subcellularLocation>
</comment>
<dbReference type="PROSITE" id="PS50267">
    <property type="entry name" value="NA_NEUROTRAN_SYMP_3"/>
    <property type="match status" value="1"/>
</dbReference>
<evidence type="ECO:0000256" key="4">
    <source>
        <dbReference type="ARBA" id="ARBA00022989"/>
    </source>
</evidence>
<dbReference type="CDD" id="cd10336">
    <property type="entry name" value="SLC6sbd_Tyt1-Like"/>
    <property type="match status" value="1"/>
</dbReference>
<feature type="transmembrane region" description="Helical" evidence="6">
    <location>
        <begin position="253"/>
        <end position="276"/>
    </location>
</feature>
<dbReference type="PANTHER" id="PTHR42948:SF1">
    <property type="entry name" value="TRANSPORTER"/>
    <property type="match status" value="1"/>
</dbReference>
<keyword evidence="8" id="KW-1185">Reference proteome</keyword>
<dbReference type="Proteomes" id="UP000199163">
    <property type="component" value="Unassembled WGS sequence"/>
</dbReference>
<feature type="transmembrane region" description="Helical" evidence="6">
    <location>
        <begin position="41"/>
        <end position="65"/>
    </location>
</feature>
<evidence type="ECO:0000256" key="1">
    <source>
        <dbReference type="ARBA" id="ARBA00004141"/>
    </source>
</evidence>
<feature type="transmembrane region" description="Helical" evidence="6">
    <location>
        <begin position="341"/>
        <end position="361"/>
    </location>
</feature>
<dbReference type="OrthoDB" id="9762833at2"/>
<organism evidence="7 8">
    <name type="scientific">Alteribacillus persepolensis</name>
    <dbReference type="NCBI Taxonomy" id="568899"/>
    <lineage>
        <taxon>Bacteria</taxon>
        <taxon>Bacillati</taxon>
        <taxon>Bacillota</taxon>
        <taxon>Bacilli</taxon>
        <taxon>Bacillales</taxon>
        <taxon>Bacillaceae</taxon>
        <taxon>Alteribacillus</taxon>
    </lineage>
</organism>